<protein>
    <submittedName>
        <fullName evidence="15">LRR receptor-like serine/threonine-protein kinase FLS2</fullName>
    </submittedName>
</protein>
<dbReference type="SMART" id="SM00369">
    <property type="entry name" value="LRR_TYP"/>
    <property type="match status" value="7"/>
</dbReference>
<feature type="domain" description="Leucine-rich repeat-containing N-terminal plant-type" evidence="14">
    <location>
        <begin position="39"/>
        <end position="76"/>
    </location>
</feature>
<dbReference type="PROSITE" id="PS51450">
    <property type="entry name" value="LRR"/>
    <property type="match status" value="2"/>
</dbReference>
<dbReference type="FunFam" id="3.80.10.10:FF:000213">
    <property type="entry name" value="Tyrosine-sulfated glycopeptide receptor 1"/>
    <property type="match status" value="1"/>
</dbReference>
<gene>
    <name evidence="15" type="ORF">DEO72_LG10g3379</name>
</gene>
<keyword evidence="7" id="KW-0677">Repeat</keyword>
<keyword evidence="9 12" id="KW-0472">Membrane</keyword>
<keyword evidence="15" id="KW-0808">Transferase</keyword>
<keyword evidence="11" id="KW-0325">Glycoprotein</keyword>
<evidence type="ECO:0000256" key="1">
    <source>
        <dbReference type="ARBA" id="ARBA00004251"/>
    </source>
</evidence>
<evidence type="ECO:0000256" key="6">
    <source>
        <dbReference type="ARBA" id="ARBA00022729"/>
    </source>
</evidence>
<evidence type="ECO:0000256" key="8">
    <source>
        <dbReference type="ARBA" id="ARBA00022989"/>
    </source>
</evidence>
<feature type="chain" id="PRO_5020035080" evidence="13">
    <location>
        <begin position="32"/>
        <end position="875"/>
    </location>
</feature>
<evidence type="ECO:0000313" key="15">
    <source>
        <dbReference type="EMBL" id="QCE12138.1"/>
    </source>
</evidence>
<dbReference type="Gene3D" id="3.80.10.10">
    <property type="entry name" value="Ribonuclease Inhibitor"/>
    <property type="match status" value="2"/>
</dbReference>
<keyword evidence="8 12" id="KW-1133">Transmembrane helix</keyword>
<dbReference type="InterPro" id="IPR001611">
    <property type="entry name" value="Leu-rich_rpt"/>
</dbReference>
<sequence length="875" mass="97514">MNESTMDCYTSKISVLLLLLLSAMVLHKGKCSTHSCNGKDQSALLIFKHHVIDPFNYFSSWSDEKHCCAWKGVWCSNVTGRVTTLDLSNQYLEGEINLSLLQIEFLTYLNLSCNRFSAISLRNSEYQSLAIPSNAYANFSSLKYLDLSFNEDLQLDNLQWLSHLSSLKCLNLSAINLQSQTNWLQTMAMLPFLLELRLSMCRLKNINPSVMFVNFTSLATLDLSQNNFYSDLPYWLFNVSSDISHIDLSSNGLRGQIPKALLNLRKLKSLRLDDNALTGPIPDWLGKHQHLQNLNLTENLFNGSFPSSLGNLSSLTQFGVSSDSLSGNLPNSIGQLFNLRSLYIGGSLSGVLSEKHFSKLFNLESLVLLSAFSFDLDPNWIPPFQLREIDLRNTILGPTFPEWLYTQRTLETLDVSSSGISSINADRFWVLLANVRSIRLSKNKISADLSNVTLNSEYIIMNNNNFTGGLPLVSTNVFYLDLSYNFLSGPISHLLCSKLGREMNALYYLDVSHNLLTGGIPDCGENCRALALLKINNNKLGDETPSSMDLLNEGIGMDLNNNNLSGNSLEISNFKSLEYLNLAENKFSGVVPSKIPKSIQGLILRGNEFSGNIPAELCSLPSLRLLDLSQNKLSGSIPSCILNNSLLDGAGTIEYHLEFSFELFLRGREVVFQGGWVLGMLDLSTNNLSGEIPPQLFNLTQLSALNLSRNHLVGKISSNIGGMTNLEWLDLSNNHLSGEIPSSISNLSFLSSFNLSYNHFTGEIPLGGQLQSFDSWSYVGNPELCGPPLLTKNCSEEVNHEEAQQDGSNDSLNESFYIGIGVGYVAGFCGFWHSLLLSRAWRRIYFQFLDNIIDWLYVFVALKLNKFCELRASSR</sequence>
<dbReference type="InterPro" id="IPR003591">
    <property type="entry name" value="Leu-rich_rpt_typical-subtyp"/>
</dbReference>
<dbReference type="Pfam" id="PF00560">
    <property type="entry name" value="LRR_1"/>
    <property type="match status" value="7"/>
</dbReference>
<evidence type="ECO:0000256" key="11">
    <source>
        <dbReference type="ARBA" id="ARBA00023180"/>
    </source>
</evidence>
<evidence type="ECO:0000256" key="10">
    <source>
        <dbReference type="ARBA" id="ARBA00023170"/>
    </source>
</evidence>
<keyword evidence="15" id="KW-0418">Kinase</keyword>
<evidence type="ECO:0000256" key="4">
    <source>
        <dbReference type="ARBA" id="ARBA00022614"/>
    </source>
</evidence>
<name>A0A4D6NFK4_VIGUN</name>
<dbReference type="PANTHER" id="PTHR48063">
    <property type="entry name" value="LRR RECEPTOR-LIKE KINASE"/>
    <property type="match status" value="1"/>
</dbReference>
<dbReference type="GO" id="GO:0005886">
    <property type="term" value="C:plasma membrane"/>
    <property type="evidence" value="ECO:0007669"/>
    <property type="project" value="UniProtKB-SubCell"/>
</dbReference>
<dbReference type="EMBL" id="CP039354">
    <property type="protein sequence ID" value="QCE12138.1"/>
    <property type="molecule type" value="Genomic_DNA"/>
</dbReference>
<dbReference type="Pfam" id="PF08263">
    <property type="entry name" value="LRRNT_2"/>
    <property type="match status" value="1"/>
</dbReference>
<dbReference type="FunFam" id="3.80.10.10:FF:000041">
    <property type="entry name" value="LRR receptor-like serine/threonine-protein kinase ERECTA"/>
    <property type="match status" value="1"/>
</dbReference>
<comment type="similarity">
    <text evidence="2">Belongs to the RLP family.</text>
</comment>
<proteinExistence type="inferred from homology"/>
<dbReference type="InterPro" id="IPR013210">
    <property type="entry name" value="LRR_N_plant-typ"/>
</dbReference>
<reference evidence="15 16" key="1">
    <citation type="submission" date="2019-04" db="EMBL/GenBank/DDBJ databases">
        <title>An improved genome assembly and genetic linkage map for asparagus bean, Vigna unguiculata ssp. sesquipedialis.</title>
        <authorList>
            <person name="Xia Q."/>
            <person name="Zhang R."/>
            <person name="Dong Y."/>
        </authorList>
    </citation>
    <scope>NUCLEOTIDE SEQUENCE [LARGE SCALE GENOMIC DNA]</scope>
    <source>
        <tissue evidence="15">Leaf</tissue>
    </source>
</reference>
<keyword evidence="3" id="KW-1003">Cell membrane</keyword>
<keyword evidence="16" id="KW-1185">Reference proteome</keyword>
<dbReference type="SUPFAM" id="SSF52058">
    <property type="entry name" value="L domain-like"/>
    <property type="match status" value="2"/>
</dbReference>
<evidence type="ECO:0000256" key="13">
    <source>
        <dbReference type="SAM" id="SignalP"/>
    </source>
</evidence>
<accession>A0A4D6NFK4</accession>
<evidence type="ECO:0000256" key="3">
    <source>
        <dbReference type="ARBA" id="ARBA00022475"/>
    </source>
</evidence>
<feature type="signal peptide" evidence="13">
    <location>
        <begin position="1"/>
        <end position="31"/>
    </location>
</feature>
<keyword evidence="10 15" id="KW-0675">Receptor</keyword>
<keyword evidence="6 13" id="KW-0732">Signal</keyword>
<dbReference type="AlphaFoldDB" id="A0A4D6NFK4"/>
<dbReference type="GO" id="GO:0016301">
    <property type="term" value="F:kinase activity"/>
    <property type="evidence" value="ECO:0007669"/>
    <property type="project" value="UniProtKB-KW"/>
</dbReference>
<dbReference type="PANTHER" id="PTHR48063:SF52">
    <property type="entry name" value="LRR RECEPTOR-LIKE KINASE FAMILY PROTEIN"/>
    <property type="match status" value="1"/>
</dbReference>
<dbReference type="Proteomes" id="UP000501690">
    <property type="component" value="Linkage Group LG10"/>
</dbReference>
<evidence type="ECO:0000256" key="12">
    <source>
        <dbReference type="SAM" id="Phobius"/>
    </source>
</evidence>
<feature type="transmembrane region" description="Helical" evidence="12">
    <location>
        <begin position="816"/>
        <end position="837"/>
    </location>
</feature>
<evidence type="ECO:0000256" key="9">
    <source>
        <dbReference type="ARBA" id="ARBA00023136"/>
    </source>
</evidence>
<keyword evidence="4" id="KW-0433">Leucine-rich repeat</keyword>
<dbReference type="InterPro" id="IPR046956">
    <property type="entry name" value="RLP23-like"/>
</dbReference>
<evidence type="ECO:0000259" key="14">
    <source>
        <dbReference type="Pfam" id="PF08263"/>
    </source>
</evidence>
<evidence type="ECO:0000256" key="5">
    <source>
        <dbReference type="ARBA" id="ARBA00022692"/>
    </source>
</evidence>
<comment type="subcellular location">
    <subcellularLocation>
        <location evidence="1">Cell membrane</location>
        <topology evidence="1">Single-pass type I membrane protein</topology>
    </subcellularLocation>
</comment>
<evidence type="ECO:0000256" key="7">
    <source>
        <dbReference type="ARBA" id="ARBA00022737"/>
    </source>
</evidence>
<evidence type="ECO:0000256" key="2">
    <source>
        <dbReference type="ARBA" id="ARBA00009592"/>
    </source>
</evidence>
<dbReference type="PRINTS" id="PR00019">
    <property type="entry name" value="LEURICHRPT"/>
</dbReference>
<dbReference type="InterPro" id="IPR032675">
    <property type="entry name" value="LRR_dom_sf"/>
</dbReference>
<keyword evidence="5 12" id="KW-0812">Transmembrane</keyword>
<dbReference type="SUPFAM" id="SSF52047">
    <property type="entry name" value="RNI-like"/>
    <property type="match status" value="1"/>
</dbReference>
<organism evidence="15 16">
    <name type="scientific">Vigna unguiculata</name>
    <name type="common">Cowpea</name>
    <dbReference type="NCBI Taxonomy" id="3917"/>
    <lineage>
        <taxon>Eukaryota</taxon>
        <taxon>Viridiplantae</taxon>
        <taxon>Streptophyta</taxon>
        <taxon>Embryophyta</taxon>
        <taxon>Tracheophyta</taxon>
        <taxon>Spermatophyta</taxon>
        <taxon>Magnoliopsida</taxon>
        <taxon>eudicotyledons</taxon>
        <taxon>Gunneridae</taxon>
        <taxon>Pentapetalae</taxon>
        <taxon>rosids</taxon>
        <taxon>fabids</taxon>
        <taxon>Fabales</taxon>
        <taxon>Fabaceae</taxon>
        <taxon>Papilionoideae</taxon>
        <taxon>50 kb inversion clade</taxon>
        <taxon>NPAAA clade</taxon>
        <taxon>indigoferoid/millettioid clade</taxon>
        <taxon>Phaseoleae</taxon>
        <taxon>Vigna</taxon>
    </lineage>
</organism>
<evidence type="ECO:0000313" key="16">
    <source>
        <dbReference type="Proteomes" id="UP000501690"/>
    </source>
</evidence>